<organism evidence="12 13">
    <name type="scientific">Brevibacillus brevis (strain 47 / JCM 6285 / NBRC 100599)</name>
    <dbReference type="NCBI Taxonomy" id="358681"/>
    <lineage>
        <taxon>Bacteria</taxon>
        <taxon>Bacillati</taxon>
        <taxon>Bacillota</taxon>
        <taxon>Bacilli</taxon>
        <taxon>Bacillales</taxon>
        <taxon>Paenibacillaceae</taxon>
        <taxon>Brevibacillus</taxon>
    </lineage>
</organism>
<evidence type="ECO:0000256" key="9">
    <source>
        <dbReference type="SAM" id="Coils"/>
    </source>
</evidence>
<name>C0ZDE7_BREBN</name>
<dbReference type="NCBIfam" id="TIGR00229">
    <property type="entry name" value="sensory_box"/>
    <property type="match status" value="1"/>
</dbReference>
<dbReference type="PANTHER" id="PTHR24421">
    <property type="entry name" value="NITRATE/NITRITE SENSOR PROTEIN NARX-RELATED"/>
    <property type="match status" value="1"/>
</dbReference>
<dbReference type="InterPro" id="IPR036890">
    <property type="entry name" value="HATPase_C_sf"/>
</dbReference>
<dbReference type="GO" id="GO:0000155">
    <property type="term" value="F:phosphorelay sensor kinase activity"/>
    <property type="evidence" value="ECO:0007669"/>
    <property type="project" value="InterPro"/>
</dbReference>
<evidence type="ECO:0000256" key="5">
    <source>
        <dbReference type="ARBA" id="ARBA00022741"/>
    </source>
</evidence>
<dbReference type="Proteomes" id="UP000001877">
    <property type="component" value="Chromosome"/>
</dbReference>
<evidence type="ECO:0000256" key="4">
    <source>
        <dbReference type="ARBA" id="ARBA00022679"/>
    </source>
</evidence>
<dbReference type="GO" id="GO:0005524">
    <property type="term" value="F:ATP binding"/>
    <property type="evidence" value="ECO:0007669"/>
    <property type="project" value="UniProtKB-KW"/>
</dbReference>
<comment type="catalytic activity">
    <reaction evidence="1">
        <text>ATP + protein L-histidine = ADP + protein N-phospho-L-histidine.</text>
        <dbReference type="EC" id="2.7.13.3"/>
    </reaction>
</comment>
<dbReference type="Gene3D" id="3.30.565.10">
    <property type="entry name" value="Histidine kinase-like ATPase, C-terminal domain"/>
    <property type="match status" value="1"/>
</dbReference>
<dbReference type="Pfam" id="PF02518">
    <property type="entry name" value="HATPase_c"/>
    <property type="match status" value="1"/>
</dbReference>
<dbReference type="AlphaFoldDB" id="C0ZDE7"/>
<evidence type="ECO:0000313" key="13">
    <source>
        <dbReference type="Proteomes" id="UP000001877"/>
    </source>
</evidence>
<dbReference type="InterPro" id="IPR000014">
    <property type="entry name" value="PAS"/>
</dbReference>
<dbReference type="EC" id="2.7.13.3" evidence="2"/>
<feature type="domain" description="Histidine kinase" evidence="10">
    <location>
        <begin position="205"/>
        <end position="395"/>
    </location>
</feature>
<feature type="domain" description="PAS" evidence="11">
    <location>
        <begin position="61"/>
        <end position="102"/>
    </location>
</feature>
<evidence type="ECO:0000256" key="2">
    <source>
        <dbReference type="ARBA" id="ARBA00012438"/>
    </source>
</evidence>
<dbReference type="PANTHER" id="PTHR24421:SF10">
    <property type="entry name" value="NITRATE_NITRITE SENSOR PROTEIN NARQ"/>
    <property type="match status" value="1"/>
</dbReference>
<keyword evidence="9" id="KW-0175">Coiled coil</keyword>
<dbReference type="InterPro" id="IPR003594">
    <property type="entry name" value="HATPase_dom"/>
</dbReference>
<dbReference type="GO" id="GO:0046983">
    <property type="term" value="F:protein dimerization activity"/>
    <property type="evidence" value="ECO:0007669"/>
    <property type="project" value="InterPro"/>
</dbReference>
<dbReference type="InterPro" id="IPR035965">
    <property type="entry name" value="PAS-like_dom_sf"/>
</dbReference>
<dbReference type="Gene3D" id="1.20.5.1930">
    <property type="match status" value="1"/>
</dbReference>
<dbReference type="eggNOG" id="COG4585">
    <property type="taxonomic scope" value="Bacteria"/>
</dbReference>
<dbReference type="PROSITE" id="PS50112">
    <property type="entry name" value="PAS"/>
    <property type="match status" value="1"/>
</dbReference>
<evidence type="ECO:0000313" key="12">
    <source>
        <dbReference type="EMBL" id="BAH43806.1"/>
    </source>
</evidence>
<accession>C0ZDE7</accession>
<evidence type="ECO:0000259" key="10">
    <source>
        <dbReference type="PROSITE" id="PS50109"/>
    </source>
</evidence>
<dbReference type="GO" id="GO:0016020">
    <property type="term" value="C:membrane"/>
    <property type="evidence" value="ECO:0007669"/>
    <property type="project" value="InterPro"/>
</dbReference>
<keyword evidence="5" id="KW-0547">Nucleotide-binding</keyword>
<dbReference type="Pfam" id="PF13188">
    <property type="entry name" value="PAS_8"/>
    <property type="match status" value="1"/>
</dbReference>
<dbReference type="SUPFAM" id="SSF55785">
    <property type="entry name" value="PYP-like sensor domain (PAS domain)"/>
    <property type="match status" value="1"/>
</dbReference>
<evidence type="ECO:0000259" key="11">
    <source>
        <dbReference type="PROSITE" id="PS50112"/>
    </source>
</evidence>
<keyword evidence="6 12" id="KW-0418">Kinase</keyword>
<dbReference type="SUPFAM" id="SSF55874">
    <property type="entry name" value="ATPase domain of HSP90 chaperone/DNA topoisomerase II/histidine kinase"/>
    <property type="match status" value="1"/>
</dbReference>
<dbReference type="KEGG" id="bbe:BBR47_28290"/>
<gene>
    <name evidence="12" type="ordered locus">BBR47_28290</name>
</gene>
<dbReference type="HOGENOM" id="CLU_000445_114_0_9"/>
<dbReference type="Gene3D" id="3.30.450.20">
    <property type="entry name" value="PAS domain"/>
    <property type="match status" value="1"/>
</dbReference>
<dbReference type="InterPro" id="IPR005467">
    <property type="entry name" value="His_kinase_dom"/>
</dbReference>
<keyword evidence="3" id="KW-0597">Phosphoprotein</keyword>
<evidence type="ECO:0000256" key="6">
    <source>
        <dbReference type="ARBA" id="ARBA00022777"/>
    </source>
</evidence>
<dbReference type="PROSITE" id="PS50109">
    <property type="entry name" value="HIS_KIN"/>
    <property type="match status" value="1"/>
</dbReference>
<dbReference type="CDD" id="cd16917">
    <property type="entry name" value="HATPase_UhpB-NarQ-NarX-like"/>
    <property type="match status" value="1"/>
</dbReference>
<evidence type="ECO:0000256" key="8">
    <source>
        <dbReference type="ARBA" id="ARBA00023012"/>
    </source>
</evidence>
<protein>
    <recommendedName>
        <fullName evidence="2">histidine kinase</fullName>
        <ecNumber evidence="2">2.7.13.3</ecNumber>
    </recommendedName>
</protein>
<dbReference type="STRING" id="358681.BBR47_28290"/>
<dbReference type="EMBL" id="AP008955">
    <property type="protein sequence ID" value="BAH43806.1"/>
    <property type="molecule type" value="Genomic_DNA"/>
</dbReference>
<keyword evidence="7" id="KW-0067">ATP-binding</keyword>
<dbReference type="Pfam" id="PF07730">
    <property type="entry name" value="HisKA_3"/>
    <property type="match status" value="1"/>
</dbReference>
<proteinExistence type="predicted"/>
<dbReference type="SMART" id="SM00387">
    <property type="entry name" value="HATPase_c"/>
    <property type="match status" value="1"/>
</dbReference>
<evidence type="ECO:0000256" key="1">
    <source>
        <dbReference type="ARBA" id="ARBA00000085"/>
    </source>
</evidence>
<evidence type="ECO:0000256" key="3">
    <source>
        <dbReference type="ARBA" id="ARBA00022553"/>
    </source>
</evidence>
<reference evidence="12 13" key="1">
    <citation type="submission" date="2005-03" db="EMBL/GenBank/DDBJ databases">
        <title>Brevibacillus brevis strain 47, complete genome.</title>
        <authorList>
            <person name="Hosoyama A."/>
            <person name="Yamada R."/>
            <person name="Hongo Y."/>
            <person name="Terui Y."/>
            <person name="Ankai A."/>
            <person name="Masuyama W."/>
            <person name="Sekiguchi M."/>
            <person name="Takeda T."/>
            <person name="Asano K."/>
            <person name="Ohji S."/>
            <person name="Ichikawa N."/>
            <person name="Narita S."/>
            <person name="Aoki N."/>
            <person name="Miura H."/>
            <person name="Matsushita S."/>
            <person name="Sekigawa T."/>
            <person name="Yamagata H."/>
            <person name="Yoshikawa H."/>
            <person name="Udaka S."/>
            <person name="Tanikawa S."/>
            <person name="Fujita N."/>
        </authorList>
    </citation>
    <scope>NUCLEOTIDE SEQUENCE [LARGE SCALE GENOMIC DNA]</scope>
    <source>
        <strain evidence="13">47 / JCM 6285 / NBRC 100599</strain>
    </source>
</reference>
<evidence type="ECO:0000256" key="7">
    <source>
        <dbReference type="ARBA" id="ARBA00022840"/>
    </source>
</evidence>
<keyword evidence="4 12" id="KW-0808">Transferase</keyword>
<sequence length="399" mass="45805">MRIKTQYLFDHHLASQKIGEGTYLKGAPRLLRWGHRGNDLNIFQYGGPKMERYGEEGKAMDNGYLKQIFDHLQDGIILMDQERKIMVMNPSAEKMTGWIRGEKVPFCSYCQNRELEPGEERCYLLAKREVPYFLSAMPTYEGRYVDMEMSTAVIYENGEQNMQDVLLVLKDMTVKKKEEEVRISKQVLQKTLEAQENEHKRLARELHDGVGQSLYSVSVGIQAIQARLNERGQFREFMQEIVNELEKAIQDVKLYSLQLRPHSLDQLGLIPTVQHLVSSLNKAHQDVSITFSYSNVSDHFQPNLEINLYRVIQESLHNALKYAKATLIEVILYKEDDLLTLLIQDNGIGFVRDQVQVGLGLKHMEERVDQMEGTLQIQSVLLEGTSIKVTVAGQGGRVE</sequence>
<feature type="coiled-coil region" evidence="9">
    <location>
        <begin position="178"/>
        <end position="205"/>
    </location>
</feature>
<dbReference type="InterPro" id="IPR011712">
    <property type="entry name" value="Sig_transdc_His_kin_sub3_dim/P"/>
</dbReference>
<dbReference type="InterPro" id="IPR050482">
    <property type="entry name" value="Sensor_HK_TwoCompSys"/>
</dbReference>
<keyword evidence="13" id="KW-1185">Reference proteome</keyword>
<keyword evidence="8" id="KW-0902">Two-component regulatory system</keyword>